<dbReference type="InterPro" id="IPR014358">
    <property type="entry name" value="Enoyl-ACP_Rdtase_NADH"/>
</dbReference>
<name>A0A518EX92_9BACT</name>
<feature type="binding site" evidence="12">
    <location>
        <position position="100"/>
    </location>
    <ligand>
        <name>NAD(+)</name>
        <dbReference type="ChEBI" id="CHEBI:57540"/>
    </ligand>
</feature>
<dbReference type="RefSeq" id="WP_145201854.1">
    <property type="nucleotide sequence ID" value="NZ_CP036434.1"/>
</dbReference>
<keyword evidence="8 9" id="KW-0275">Fatty acid biosynthesis</keyword>
<dbReference type="EC" id="1.3.1.9" evidence="9"/>
<proteinExistence type="inferred from homology"/>
<dbReference type="InterPro" id="IPR002347">
    <property type="entry name" value="SDR_fam"/>
</dbReference>
<dbReference type="Pfam" id="PF13561">
    <property type="entry name" value="adh_short_C2"/>
    <property type="match status" value="1"/>
</dbReference>
<evidence type="ECO:0000256" key="11">
    <source>
        <dbReference type="PIRSR" id="PIRSR000094-2"/>
    </source>
</evidence>
<feature type="binding site" evidence="12">
    <location>
        <begin position="72"/>
        <end position="73"/>
    </location>
    <ligand>
        <name>NAD(+)</name>
        <dbReference type="ChEBI" id="CHEBI:57540"/>
    </ligand>
</feature>
<gene>
    <name evidence="13" type="primary">fabI_2</name>
    <name evidence="13" type="ORF">Poly30_42620</name>
</gene>
<keyword evidence="3 9" id="KW-0444">Lipid biosynthesis</keyword>
<sequence>MPDPAPKPARILEGMTGVILGVANKRSLAWGCAKSLSDAGMRLAFTYANDRLKDAVVKLAAECEGSIVIPCDVTIPEEITAAFDGIKAEFGTLDTIVHAIAYAKREELQGNFFDTSKDGYMLAHEVSAYSLTAVTRAALPLMEGRAGSIVTLSYIGAERVVPNYNVMGIAKAALEASVRYLAADVGPRGIRVNAISAGPIRTLSASGVRDFSSILDQIAEKSPLRRNVTAEEVGDACLFLAGPHSRGITGTTLHVDGGFHIMGV</sequence>
<keyword evidence="4" id="KW-0276">Fatty acid metabolism</keyword>
<evidence type="ECO:0000256" key="7">
    <source>
        <dbReference type="ARBA" id="ARBA00023098"/>
    </source>
</evidence>
<feature type="active site" description="Proton acceptor" evidence="10">
    <location>
        <position position="154"/>
    </location>
</feature>
<dbReference type="Gene3D" id="3.40.50.720">
    <property type="entry name" value="NAD(P)-binding Rossmann-like Domain"/>
    <property type="match status" value="1"/>
</dbReference>
<comment type="similarity">
    <text evidence="2 9">Belongs to the short-chain dehydrogenases/reductases (SDR) family. FabI subfamily.</text>
</comment>
<feature type="binding site" evidence="12">
    <location>
        <begin position="200"/>
        <end position="204"/>
    </location>
    <ligand>
        <name>NAD(+)</name>
        <dbReference type="ChEBI" id="CHEBI:57540"/>
    </ligand>
</feature>
<evidence type="ECO:0000256" key="1">
    <source>
        <dbReference type="ARBA" id="ARBA00005194"/>
    </source>
</evidence>
<evidence type="ECO:0000313" key="14">
    <source>
        <dbReference type="Proteomes" id="UP000320390"/>
    </source>
</evidence>
<comment type="pathway">
    <text evidence="1">Lipid metabolism; fatty acid biosynthesis.</text>
</comment>
<evidence type="ECO:0000256" key="3">
    <source>
        <dbReference type="ARBA" id="ARBA00022516"/>
    </source>
</evidence>
<keyword evidence="5 9" id="KW-0560">Oxidoreductase</keyword>
<feature type="active site" description="Proton acceptor" evidence="10">
    <location>
        <position position="164"/>
    </location>
</feature>
<dbReference type="PANTHER" id="PTHR43159:SF2">
    <property type="entry name" value="ENOYL-[ACYL-CARRIER-PROTEIN] REDUCTASE [NADH], CHLOROPLASTIC"/>
    <property type="match status" value="1"/>
</dbReference>
<keyword evidence="7" id="KW-0443">Lipid metabolism</keyword>
<keyword evidence="6 9" id="KW-0520">NAD</keyword>
<evidence type="ECO:0000256" key="4">
    <source>
        <dbReference type="ARBA" id="ARBA00022832"/>
    </source>
</evidence>
<evidence type="ECO:0000256" key="9">
    <source>
        <dbReference type="PIRNR" id="PIRNR000094"/>
    </source>
</evidence>
<dbReference type="AlphaFoldDB" id="A0A518EX92"/>
<dbReference type="PIRSF" id="PIRSF000094">
    <property type="entry name" value="Enoyl-ACP_rdct"/>
    <property type="match status" value="1"/>
</dbReference>
<keyword evidence="14" id="KW-1185">Reference proteome</keyword>
<evidence type="ECO:0000256" key="8">
    <source>
        <dbReference type="ARBA" id="ARBA00023160"/>
    </source>
</evidence>
<dbReference type="EMBL" id="CP036434">
    <property type="protein sequence ID" value="QDV08709.1"/>
    <property type="molecule type" value="Genomic_DNA"/>
</dbReference>
<dbReference type="Gene3D" id="1.10.8.400">
    <property type="entry name" value="Enoyl acyl carrier protein reductase"/>
    <property type="match status" value="1"/>
</dbReference>
<dbReference type="PANTHER" id="PTHR43159">
    <property type="entry name" value="ENOYL-[ACYL-CARRIER-PROTEIN] REDUCTASE"/>
    <property type="match status" value="1"/>
</dbReference>
<feature type="binding site" evidence="12">
    <location>
        <position position="21"/>
    </location>
    <ligand>
        <name>NAD(+)</name>
        <dbReference type="ChEBI" id="CHEBI:57540"/>
    </ligand>
</feature>
<dbReference type="CDD" id="cd05372">
    <property type="entry name" value="ENR_SDR"/>
    <property type="match status" value="1"/>
</dbReference>
<dbReference type="GO" id="GO:0006633">
    <property type="term" value="P:fatty acid biosynthetic process"/>
    <property type="evidence" value="ECO:0007669"/>
    <property type="project" value="UniProtKB-KW"/>
</dbReference>
<organism evidence="13 14">
    <name type="scientific">Saltatorellus ferox</name>
    <dbReference type="NCBI Taxonomy" id="2528018"/>
    <lineage>
        <taxon>Bacteria</taxon>
        <taxon>Pseudomonadati</taxon>
        <taxon>Planctomycetota</taxon>
        <taxon>Planctomycetia</taxon>
        <taxon>Planctomycetia incertae sedis</taxon>
        <taxon>Saltatorellus</taxon>
    </lineage>
</organism>
<reference evidence="13 14" key="1">
    <citation type="submission" date="2019-02" db="EMBL/GenBank/DDBJ databases">
        <title>Deep-cultivation of Planctomycetes and their phenomic and genomic characterization uncovers novel biology.</title>
        <authorList>
            <person name="Wiegand S."/>
            <person name="Jogler M."/>
            <person name="Boedeker C."/>
            <person name="Pinto D."/>
            <person name="Vollmers J."/>
            <person name="Rivas-Marin E."/>
            <person name="Kohn T."/>
            <person name="Peeters S.H."/>
            <person name="Heuer A."/>
            <person name="Rast P."/>
            <person name="Oberbeckmann S."/>
            <person name="Bunk B."/>
            <person name="Jeske O."/>
            <person name="Meyerdierks A."/>
            <person name="Storesund J.E."/>
            <person name="Kallscheuer N."/>
            <person name="Luecker S."/>
            <person name="Lage O.M."/>
            <person name="Pohl T."/>
            <person name="Merkel B.J."/>
            <person name="Hornburger P."/>
            <person name="Mueller R.-W."/>
            <person name="Bruemmer F."/>
            <person name="Labrenz M."/>
            <person name="Spormann A.M."/>
            <person name="Op den Camp H."/>
            <person name="Overmann J."/>
            <person name="Amann R."/>
            <person name="Jetten M.S.M."/>
            <person name="Mascher T."/>
            <person name="Medema M.H."/>
            <person name="Devos D.P."/>
            <person name="Kaster A.-K."/>
            <person name="Ovreas L."/>
            <person name="Rohde M."/>
            <person name="Galperin M.Y."/>
            <person name="Jogler C."/>
        </authorList>
    </citation>
    <scope>NUCLEOTIDE SEQUENCE [LARGE SCALE GENOMIC DNA]</scope>
    <source>
        <strain evidence="13 14">Poly30</strain>
    </source>
</reference>
<dbReference type="SUPFAM" id="SSF51735">
    <property type="entry name" value="NAD(P)-binding Rossmann-fold domains"/>
    <property type="match status" value="1"/>
</dbReference>
<evidence type="ECO:0000256" key="12">
    <source>
        <dbReference type="PIRSR" id="PIRSR000094-3"/>
    </source>
</evidence>
<feature type="binding site" evidence="12">
    <location>
        <position position="171"/>
    </location>
    <ligand>
        <name>NAD(+)</name>
        <dbReference type="ChEBI" id="CHEBI:57540"/>
    </ligand>
</feature>
<comment type="catalytic activity">
    <reaction evidence="9">
        <text>a 2,3-saturated acyl-[ACP] + NAD(+) = a (2E)-enoyl-[ACP] + NADH + H(+)</text>
        <dbReference type="Rhea" id="RHEA:10240"/>
        <dbReference type="Rhea" id="RHEA-COMP:9925"/>
        <dbReference type="Rhea" id="RHEA-COMP:9926"/>
        <dbReference type="ChEBI" id="CHEBI:15378"/>
        <dbReference type="ChEBI" id="CHEBI:57540"/>
        <dbReference type="ChEBI" id="CHEBI:57945"/>
        <dbReference type="ChEBI" id="CHEBI:78784"/>
        <dbReference type="ChEBI" id="CHEBI:78785"/>
        <dbReference type="EC" id="1.3.1.9"/>
    </reaction>
</comment>
<dbReference type="InterPro" id="IPR036291">
    <property type="entry name" value="NAD(P)-bd_dom_sf"/>
</dbReference>
<evidence type="ECO:0000313" key="13">
    <source>
        <dbReference type="EMBL" id="QDV08709.1"/>
    </source>
</evidence>
<dbReference type="PRINTS" id="PR00081">
    <property type="entry name" value="GDHRDH"/>
</dbReference>
<feature type="binding site" evidence="11">
    <location>
        <position position="103"/>
    </location>
    <ligand>
        <name>substrate</name>
    </ligand>
</feature>
<evidence type="ECO:0000256" key="5">
    <source>
        <dbReference type="ARBA" id="ARBA00023002"/>
    </source>
</evidence>
<dbReference type="GO" id="GO:0004318">
    <property type="term" value="F:enoyl-[acyl-carrier-protein] reductase (NADH) activity"/>
    <property type="evidence" value="ECO:0007669"/>
    <property type="project" value="UniProtKB-EC"/>
</dbReference>
<accession>A0A518EX92</accession>
<dbReference type="OrthoDB" id="9803628at2"/>
<protein>
    <recommendedName>
        <fullName evidence="9">Enoyl-[acyl-carrier-protein] reductase [NADH]</fullName>
        <ecNumber evidence="9">1.3.1.9</ecNumber>
    </recommendedName>
</protein>
<dbReference type="Proteomes" id="UP000320390">
    <property type="component" value="Chromosome"/>
</dbReference>
<evidence type="ECO:0000256" key="2">
    <source>
        <dbReference type="ARBA" id="ARBA00009233"/>
    </source>
</evidence>
<evidence type="ECO:0000256" key="10">
    <source>
        <dbReference type="PIRSR" id="PIRSR000094-1"/>
    </source>
</evidence>
<dbReference type="FunFam" id="3.40.50.720:FF:000054">
    <property type="entry name" value="Enoyl-[acyl-carrier-protein] reductase [NADH]"/>
    <property type="match status" value="1"/>
</dbReference>
<evidence type="ECO:0000256" key="6">
    <source>
        <dbReference type="ARBA" id="ARBA00023027"/>
    </source>
</evidence>